<accession>A0A380RWK0</accession>
<dbReference type="RefSeq" id="WP_144065927.1">
    <property type="nucleotide sequence ID" value="NZ_UHJL01000001.1"/>
</dbReference>
<dbReference type="EMBL" id="UHJL01000001">
    <property type="protein sequence ID" value="SUQ19659.1"/>
    <property type="molecule type" value="Genomic_DNA"/>
</dbReference>
<organism evidence="1 2">
    <name type="scientific">Fibrobacter succinogenes</name>
    <name type="common">Bacteroides succinogenes</name>
    <dbReference type="NCBI Taxonomy" id="833"/>
    <lineage>
        <taxon>Bacteria</taxon>
        <taxon>Pseudomonadati</taxon>
        <taxon>Fibrobacterota</taxon>
        <taxon>Fibrobacteria</taxon>
        <taxon>Fibrobacterales</taxon>
        <taxon>Fibrobacteraceae</taxon>
        <taxon>Fibrobacter</taxon>
    </lineage>
</organism>
<evidence type="ECO:0000313" key="1">
    <source>
        <dbReference type="EMBL" id="SUQ19659.1"/>
    </source>
</evidence>
<protein>
    <submittedName>
        <fullName evidence="1">Uncharacterized protein</fullName>
    </submittedName>
</protein>
<name>A0A380RWK0_FIBSU</name>
<dbReference type="AlphaFoldDB" id="A0A380RWK0"/>
<dbReference type="Proteomes" id="UP000255423">
    <property type="component" value="Unassembled WGS sequence"/>
</dbReference>
<reference evidence="1 2" key="1">
    <citation type="submission" date="2017-08" db="EMBL/GenBank/DDBJ databases">
        <authorList>
            <person name="de Groot N.N."/>
        </authorList>
    </citation>
    <scope>NUCLEOTIDE SEQUENCE [LARGE SCALE GENOMIC DNA]</scope>
    <source>
        <strain evidence="1 2">HM2</strain>
    </source>
</reference>
<evidence type="ECO:0000313" key="2">
    <source>
        <dbReference type="Proteomes" id="UP000255423"/>
    </source>
</evidence>
<proteinExistence type="predicted"/>
<gene>
    <name evidence="1" type="ORF">SAMN05661053_0899</name>
</gene>
<sequence length="151" mass="17424">MGHIFFITPSSPGSLDKLNQWTFRWLLEHGNMAEDSTLYTCNSIESAQSLLESALIIGQSPSLIIFDHADHATEKNLAFSKELHNGIPESWIIEIIPDDMPLPEDSRDDSTFWIRRPINEEEWYATLENVLHKNCSPQWAKWTQHKSFRGI</sequence>